<reference evidence="1" key="1">
    <citation type="journal article" date="2014" name="Front. Microbiol.">
        <title>High frequency of phylogenetically diverse reductive dehalogenase-homologous genes in deep subseafloor sedimentary metagenomes.</title>
        <authorList>
            <person name="Kawai M."/>
            <person name="Futagami T."/>
            <person name="Toyoda A."/>
            <person name="Takaki Y."/>
            <person name="Nishi S."/>
            <person name="Hori S."/>
            <person name="Arai W."/>
            <person name="Tsubouchi T."/>
            <person name="Morono Y."/>
            <person name="Uchiyama I."/>
            <person name="Ito T."/>
            <person name="Fujiyama A."/>
            <person name="Inagaki F."/>
            <person name="Takami H."/>
        </authorList>
    </citation>
    <scope>NUCLEOTIDE SEQUENCE</scope>
    <source>
        <strain evidence="1">Expedition CK06-06</strain>
    </source>
</reference>
<sequence>MFLLKERISKVDLNLYVTDYLFEEEVSVNEDFDLIIGNPPWFTLRDVDSPDYQKKIKDLS</sequence>
<dbReference type="GO" id="GO:0032259">
    <property type="term" value="P:methylation"/>
    <property type="evidence" value="ECO:0007669"/>
    <property type="project" value="InterPro"/>
</dbReference>
<dbReference type="Gene3D" id="3.40.50.150">
    <property type="entry name" value="Vaccinia Virus protein VP39"/>
    <property type="match status" value="1"/>
</dbReference>
<proteinExistence type="predicted"/>
<dbReference type="EMBL" id="BARW01027322">
    <property type="protein sequence ID" value="GAJ14812.1"/>
    <property type="molecule type" value="Genomic_DNA"/>
</dbReference>
<organism evidence="1">
    <name type="scientific">marine sediment metagenome</name>
    <dbReference type="NCBI Taxonomy" id="412755"/>
    <lineage>
        <taxon>unclassified sequences</taxon>
        <taxon>metagenomes</taxon>
        <taxon>ecological metagenomes</taxon>
    </lineage>
</organism>
<evidence type="ECO:0000313" key="1">
    <source>
        <dbReference type="EMBL" id="GAJ14812.1"/>
    </source>
</evidence>
<name>X1VC84_9ZZZZ</name>
<dbReference type="AlphaFoldDB" id="X1VC84"/>
<protein>
    <submittedName>
        <fullName evidence="1">Uncharacterized protein</fullName>
    </submittedName>
</protein>
<dbReference type="GO" id="GO:0003676">
    <property type="term" value="F:nucleic acid binding"/>
    <property type="evidence" value="ECO:0007669"/>
    <property type="project" value="InterPro"/>
</dbReference>
<comment type="caution">
    <text evidence="1">The sequence shown here is derived from an EMBL/GenBank/DDBJ whole genome shotgun (WGS) entry which is preliminary data.</text>
</comment>
<dbReference type="SUPFAM" id="SSF53335">
    <property type="entry name" value="S-adenosyl-L-methionine-dependent methyltransferases"/>
    <property type="match status" value="1"/>
</dbReference>
<dbReference type="PROSITE" id="PS00092">
    <property type="entry name" value="N6_MTASE"/>
    <property type="match status" value="1"/>
</dbReference>
<accession>X1VC84</accession>
<gene>
    <name evidence="1" type="ORF">S12H4_44353</name>
</gene>
<dbReference type="InterPro" id="IPR029063">
    <property type="entry name" value="SAM-dependent_MTases_sf"/>
</dbReference>
<dbReference type="InterPro" id="IPR002052">
    <property type="entry name" value="DNA_methylase_N6_adenine_CS"/>
</dbReference>
<feature type="non-terminal residue" evidence="1">
    <location>
        <position position="60"/>
    </location>
</feature>
<dbReference type="GO" id="GO:0008168">
    <property type="term" value="F:methyltransferase activity"/>
    <property type="evidence" value="ECO:0007669"/>
    <property type="project" value="InterPro"/>
</dbReference>